<comment type="similarity">
    <text evidence="2">Belongs to the DivIVA family.</text>
</comment>
<evidence type="ECO:0000256" key="4">
    <source>
        <dbReference type="ARBA" id="ARBA00022490"/>
    </source>
</evidence>
<evidence type="ECO:0000313" key="12">
    <source>
        <dbReference type="Proteomes" id="UP000295371"/>
    </source>
</evidence>
<protein>
    <recommendedName>
        <fullName evidence="3">Cell wall synthesis protein Wag31</fullName>
    </recommendedName>
    <alternativeName>
        <fullName evidence="8">Antigen 84</fullName>
    </alternativeName>
</protein>
<feature type="region of interest" description="Disordered" evidence="10">
    <location>
        <begin position="54"/>
        <end position="107"/>
    </location>
</feature>
<dbReference type="PANTHER" id="PTHR35794">
    <property type="entry name" value="CELL DIVISION PROTEIN DIVIVA"/>
    <property type="match status" value="1"/>
</dbReference>
<reference evidence="11 12" key="1">
    <citation type="submission" date="2019-03" db="EMBL/GenBank/DDBJ databases">
        <title>Genomic Encyclopedia of Archaeal and Bacterial Type Strains, Phase II (KMG-II): from individual species to whole genera.</title>
        <authorList>
            <person name="Goeker M."/>
        </authorList>
    </citation>
    <scope>NUCLEOTIDE SEQUENCE [LARGE SCALE GENOMIC DNA]</scope>
    <source>
        <strain evidence="11 12">DSM 24323</strain>
    </source>
</reference>
<dbReference type="Proteomes" id="UP000295371">
    <property type="component" value="Unassembled WGS sequence"/>
</dbReference>
<evidence type="ECO:0000256" key="9">
    <source>
        <dbReference type="SAM" id="Coils"/>
    </source>
</evidence>
<accession>A0A4R7J632</accession>
<keyword evidence="6 9" id="KW-0175">Coiled coil</keyword>
<feature type="compositionally biased region" description="Low complexity" evidence="10">
    <location>
        <begin position="82"/>
        <end position="96"/>
    </location>
</feature>
<dbReference type="Gene3D" id="6.10.250.660">
    <property type="match status" value="1"/>
</dbReference>
<comment type="caution">
    <text evidence="11">The sequence shown here is derived from an EMBL/GenBank/DDBJ whole genome shotgun (WGS) entry which is preliminary data.</text>
</comment>
<evidence type="ECO:0000256" key="8">
    <source>
        <dbReference type="ARBA" id="ARBA00031737"/>
    </source>
</evidence>
<dbReference type="NCBIfam" id="TIGR03544">
    <property type="entry name" value="DivI1A_domain"/>
    <property type="match status" value="1"/>
</dbReference>
<name>A0A4R7J632_9ACTN</name>
<feature type="coiled-coil region" evidence="9">
    <location>
        <begin position="145"/>
        <end position="230"/>
    </location>
</feature>
<proteinExistence type="inferred from homology"/>
<feature type="region of interest" description="Disordered" evidence="10">
    <location>
        <begin position="247"/>
        <end position="298"/>
    </location>
</feature>
<dbReference type="PANTHER" id="PTHR35794:SF2">
    <property type="entry name" value="CELL DIVISION PROTEIN DIVIVA"/>
    <property type="match status" value="1"/>
</dbReference>
<feature type="compositionally biased region" description="Low complexity" evidence="10">
    <location>
        <begin position="57"/>
        <end position="69"/>
    </location>
</feature>
<evidence type="ECO:0000256" key="2">
    <source>
        <dbReference type="ARBA" id="ARBA00009008"/>
    </source>
</evidence>
<dbReference type="GO" id="GO:0005737">
    <property type="term" value="C:cytoplasm"/>
    <property type="evidence" value="ECO:0007669"/>
    <property type="project" value="UniProtKB-SubCell"/>
</dbReference>
<evidence type="ECO:0000256" key="5">
    <source>
        <dbReference type="ARBA" id="ARBA00022618"/>
    </source>
</evidence>
<keyword evidence="5" id="KW-0132">Cell division</keyword>
<keyword evidence="4" id="KW-0963">Cytoplasm</keyword>
<evidence type="ECO:0000256" key="6">
    <source>
        <dbReference type="ARBA" id="ARBA00023054"/>
    </source>
</evidence>
<dbReference type="EMBL" id="SOAW01000001">
    <property type="protein sequence ID" value="TDT32820.1"/>
    <property type="molecule type" value="Genomic_DNA"/>
</dbReference>
<dbReference type="Pfam" id="PF05103">
    <property type="entry name" value="DivIVA"/>
    <property type="match status" value="1"/>
</dbReference>
<feature type="compositionally biased region" description="Polar residues" evidence="10">
    <location>
        <begin position="262"/>
        <end position="284"/>
    </location>
</feature>
<keyword evidence="12" id="KW-1185">Reference proteome</keyword>
<dbReference type="InterPro" id="IPR007793">
    <property type="entry name" value="DivIVA_fam"/>
</dbReference>
<sequence>MTITLDQIRDTKFHVSKRNGYEVTEVDRFVDQVEESFAQLTEENNSLKKQVEALKTAQANAERAAQAKPAADEQPTQEQPRVQEAPAAKPEPQPVVTQPAPATSGTVGDGVEKIVVTTTPEASAAVVRLVQLHTEQVETMEAEAKADAKAKIDQANAQAKKITDDAQAKAKQVEANARTNADKLIADAQRNADDLGRQVDNRRTELFSALESERDELQTAVDELRDYEQRYRNSFTEQLREALESVQGASIAPDNEPGLAKRSNTSGAANDSGATGARTANNEGGTPRLDALLGENRN</sequence>
<comment type="subcellular location">
    <subcellularLocation>
        <location evidence="1">Cytoplasm</location>
    </subcellularLocation>
</comment>
<dbReference type="InterPro" id="IPR019933">
    <property type="entry name" value="DivIVA_domain"/>
</dbReference>
<dbReference type="RefSeq" id="WP_133753411.1">
    <property type="nucleotide sequence ID" value="NZ_SOAW01000001.1"/>
</dbReference>
<evidence type="ECO:0000256" key="3">
    <source>
        <dbReference type="ARBA" id="ARBA00018787"/>
    </source>
</evidence>
<dbReference type="AlphaFoldDB" id="A0A4R7J632"/>
<dbReference type="OrthoDB" id="9815492at2"/>
<organism evidence="11 12">
    <name type="scientific">Naumannella halotolerans</name>
    <dbReference type="NCBI Taxonomy" id="993414"/>
    <lineage>
        <taxon>Bacteria</taxon>
        <taxon>Bacillati</taxon>
        <taxon>Actinomycetota</taxon>
        <taxon>Actinomycetes</taxon>
        <taxon>Propionibacteriales</taxon>
        <taxon>Propionibacteriaceae</taxon>
        <taxon>Naumannella</taxon>
    </lineage>
</organism>
<evidence type="ECO:0000256" key="1">
    <source>
        <dbReference type="ARBA" id="ARBA00004496"/>
    </source>
</evidence>
<gene>
    <name evidence="11" type="ORF">CLV29_0409</name>
</gene>
<evidence type="ECO:0000256" key="7">
    <source>
        <dbReference type="ARBA" id="ARBA00023306"/>
    </source>
</evidence>
<evidence type="ECO:0000256" key="10">
    <source>
        <dbReference type="SAM" id="MobiDB-lite"/>
    </source>
</evidence>
<evidence type="ECO:0000313" key="11">
    <source>
        <dbReference type="EMBL" id="TDT32820.1"/>
    </source>
</evidence>
<keyword evidence="7" id="KW-0131">Cell cycle</keyword>
<dbReference type="GO" id="GO:0051301">
    <property type="term" value="P:cell division"/>
    <property type="evidence" value="ECO:0007669"/>
    <property type="project" value="UniProtKB-KW"/>
</dbReference>